<reference evidence="2" key="2">
    <citation type="journal article" date="2014" name="Int. J. Syst. Evol. Microbiol.">
        <title>Complete genome sequence of Corynebacterium casei LMG S-19264T (=DSM 44701T), isolated from a smear-ripened cheese.</title>
        <authorList>
            <consortium name="US DOE Joint Genome Institute (JGI-PGF)"/>
            <person name="Walter F."/>
            <person name="Albersmeier A."/>
            <person name="Kalinowski J."/>
            <person name="Ruckert C."/>
        </authorList>
    </citation>
    <scope>NUCLEOTIDE SEQUENCE</scope>
    <source>
        <strain evidence="2">CGMCC 1.8885</strain>
    </source>
</reference>
<reference evidence="3" key="1">
    <citation type="journal article" date="2014" name="Int. J. Syst. Evol. Microbiol.">
        <title>Complete genome of a new Firmicutes species belonging to the dominant human colonic microbiota ('Ruminococcus bicirculans') reveals two chromosomes and a selective capacity to utilize plant glucans.</title>
        <authorList>
            <consortium name="NISC Comparative Sequencing Program"/>
            <person name="Wegmann U."/>
            <person name="Louis P."/>
            <person name="Goesmann A."/>
            <person name="Henrissat B."/>
            <person name="Duncan S.H."/>
            <person name="Flint H.J."/>
        </authorList>
    </citation>
    <scope>NUCLEOTIDE SEQUENCE</scope>
    <source>
        <strain evidence="3">CGMCC 1.8884</strain>
    </source>
</reference>
<organism evidence="2 5">
    <name type="scientific">Deinococcus wulumuqiensis</name>
    <dbReference type="NCBI Taxonomy" id="980427"/>
    <lineage>
        <taxon>Bacteria</taxon>
        <taxon>Thermotogati</taxon>
        <taxon>Deinococcota</taxon>
        <taxon>Deinococci</taxon>
        <taxon>Deinococcales</taxon>
        <taxon>Deinococcaceae</taxon>
        <taxon>Deinococcus</taxon>
    </lineage>
</organism>
<protein>
    <submittedName>
        <fullName evidence="2">Uncharacterized protein</fullName>
    </submittedName>
</protein>
<keyword evidence="4" id="KW-1185">Reference proteome</keyword>
<reference evidence="2" key="4">
    <citation type="submission" date="2023-08" db="EMBL/GenBank/DDBJ databases">
        <authorList>
            <person name="Sun Q."/>
            <person name="Zhou Y."/>
        </authorList>
    </citation>
    <scope>NUCLEOTIDE SEQUENCE</scope>
    <source>
        <strain evidence="3">CGMCC 1.8884</strain>
        <strain evidence="2">CGMCC 1.8885</strain>
    </source>
</reference>
<evidence type="ECO:0000313" key="5">
    <source>
        <dbReference type="Proteomes" id="UP000652720"/>
    </source>
</evidence>
<dbReference type="EMBL" id="BMLZ01000003">
    <property type="protein sequence ID" value="GGP28659.1"/>
    <property type="molecule type" value="Genomic_DNA"/>
</dbReference>
<dbReference type="Proteomes" id="UP000652720">
    <property type="component" value="Unassembled WGS sequence"/>
</dbReference>
<dbReference type="GeneID" id="59164615"/>
<evidence type="ECO:0000313" key="4">
    <source>
        <dbReference type="Proteomes" id="UP000630135"/>
    </source>
</evidence>
<name>A0AAV4K100_9DEIO</name>
<feature type="chain" id="PRO_5043539868" evidence="1">
    <location>
        <begin position="25"/>
        <end position="174"/>
    </location>
</feature>
<proteinExistence type="predicted"/>
<reference evidence="4" key="3">
    <citation type="journal article" date="2019" name="Int. J. Syst. Evol. Microbiol.">
        <title>The Global Catalogue of Microorganisms (GCM) 10K type strain sequencing project: providing services to taxonomists for standard genome sequencing and annotation.</title>
        <authorList>
            <consortium name="The Broad Institute Genomics Platform"/>
            <consortium name="The Broad Institute Genome Sequencing Center for Infectious Disease"/>
            <person name="Wu L."/>
            <person name="Ma J."/>
        </authorList>
    </citation>
    <scope>NUCLEOTIDE SEQUENCE [LARGE SCALE GENOMIC DNA]</scope>
    <source>
        <strain evidence="4">CGMCC 1.8884</strain>
    </source>
</reference>
<sequence>MTKEFPMHKLLPLLALATLSSAQAATSLQEYMQGSGGKLRVEDGIVVVNKRTRDLTYLPLGVAAMGQTSQGRLNRVGVFAFKDRLSAAEVDLLATNVTRIASKCFNISQERGDAVAAWLTRENRTLLRSTTKSFGPLDATFVRNVTKDGSFFTAVHLQRSGQPGAAPWLNYCVK</sequence>
<comment type="caution">
    <text evidence="2">The sequence shown here is derived from an EMBL/GenBank/DDBJ whole genome shotgun (WGS) entry which is preliminary data.</text>
</comment>
<evidence type="ECO:0000313" key="3">
    <source>
        <dbReference type="EMBL" id="GGP28659.1"/>
    </source>
</evidence>
<feature type="signal peptide" evidence="1">
    <location>
        <begin position="1"/>
        <end position="24"/>
    </location>
</feature>
<dbReference type="Proteomes" id="UP000630135">
    <property type="component" value="Unassembled WGS sequence"/>
</dbReference>
<evidence type="ECO:0000256" key="1">
    <source>
        <dbReference type="SAM" id="SignalP"/>
    </source>
</evidence>
<dbReference type="RefSeq" id="WP_017869240.1">
    <property type="nucleotide sequence ID" value="NZ_BMLZ01000003.1"/>
</dbReference>
<dbReference type="AlphaFoldDB" id="A0AAV4K100"/>
<gene>
    <name evidence="3" type="ORF">GCM10008021_03100</name>
    <name evidence="2" type="ORF">GCM10010914_06430</name>
</gene>
<keyword evidence="1" id="KW-0732">Signal</keyword>
<dbReference type="EMBL" id="BMMA01000004">
    <property type="protein sequence ID" value="GGI74967.1"/>
    <property type="molecule type" value="Genomic_DNA"/>
</dbReference>
<accession>A0AAV4K100</accession>
<evidence type="ECO:0000313" key="2">
    <source>
        <dbReference type="EMBL" id="GGI74967.1"/>
    </source>
</evidence>